<sequence length="69" mass="7622">MTVPDCLGLTLAEARRLLAVNGWQVHNYSFTGPLRPVPGEEEEGRVVRLRLVGAGQVDLVLAYVDTHHQ</sequence>
<dbReference type="PATRIC" id="fig|1122241.3.peg.1812"/>
<comment type="caution">
    <text evidence="1">The sequence shown here is derived from an EMBL/GenBank/DDBJ whole genome shotgun (WGS) entry which is preliminary data.</text>
</comment>
<proteinExistence type="predicted"/>
<evidence type="ECO:0000313" key="1">
    <source>
        <dbReference type="EMBL" id="KYH32140.1"/>
    </source>
</evidence>
<keyword evidence="2" id="KW-1185">Reference proteome</keyword>
<dbReference type="AlphaFoldDB" id="A0A151AX56"/>
<evidence type="ECO:0000313" key="2">
    <source>
        <dbReference type="Proteomes" id="UP000075670"/>
    </source>
</evidence>
<dbReference type="EMBL" id="LTBC01000005">
    <property type="protein sequence ID" value="KYH32140.1"/>
    <property type="molecule type" value="Genomic_DNA"/>
</dbReference>
<organism evidence="1 2">
    <name type="scientific">Moorella mulderi DSM 14980</name>
    <dbReference type="NCBI Taxonomy" id="1122241"/>
    <lineage>
        <taxon>Bacteria</taxon>
        <taxon>Bacillati</taxon>
        <taxon>Bacillota</taxon>
        <taxon>Clostridia</taxon>
        <taxon>Neomoorellales</taxon>
        <taxon>Neomoorellaceae</taxon>
        <taxon>Neomoorella</taxon>
    </lineage>
</organism>
<gene>
    <name evidence="1" type="ORF">MOMUL_17150</name>
</gene>
<protein>
    <recommendedName>
        <fullName evidence="3">PASTA domain-containing protein</fullName>
    </recommendedName>
</protein>
<dbReference type="Proteomes" id="UP000075670">
    <property type="component" value="Unassembled WGS sequence"/>
</dbReference>
<accession>A0A151AX56</accession>
<reference evidence="1 2" key="1">
    <citation type="submission" date="2016-02" db="EMBL/GenBank/DDBJ databases">
        <title>Genome sequence of Moorella mulderi DSM 14980.</title>
        <authorList>
            <person name="Poehlein A."/>
            <person name="Daniel R."/>
        </authorList>
    </citation>
    <scope>NUCLEOTIDE SEQUENCE [LARGE SCALE GENOMIC DNA]</scope>
    <source>
        <strain evidence="1 2">DSM 14980</strain>
    </source>
</reference>
<name>A0A151AX56_9FIRM</name>
<evidence type="ECO:0008006" key="3">
    <source>
        <dbReference type="Google" id="ProtNLM"/>
    </source>
</evidence>
<dbReference type="RefSeq" id="WP_062283982.1">
    <property type="nucleotide sequence ID" value="NZ_LTBC01000005.1"/>
</dbReference>
<dbReference type="OrthoDB" id="1726582at2"/>